<accession>A0A6A5JXZ4</accession>
<organism evidence="1 2">
    <name type="scientific">Decorospora gaudefroyi</name>
    <dbReference type="NCBI Taxonomy" id="184978"/>
    <lineage>
        <taxon>Eukaryota</taxon>
        <taxon>Fungi</taxon>
        <taxon>Dikarya</taxon>
        <taxon>Ascomycota</taxon>
        <taxon>Pezizomycotina</taxon>
        <taxon>Dothideomycetes</taxon>
        <taxon>Pleosporomycetidae</taxon>
        <taxon>Pleosporales</taxon>
        <taxon>Pleosporineae</taxon>
        <taxon>Pleosporaceae</taxon>
        <taxon>Decorospora</taxon>
    </lineage>
</organism>
<dbReference type="Proteomes" id="UP000800040">
    <property type="component" value="Unassembled WGS sequence"/>
</dbReference>
<gene>
    <name evidence="1" type="ORF">BDW02DRAFT_602946</name>
</gene>
<proteinExistence type="predicted"/>
<name>A0A6A5JXZ4_9PLEO</name>
<dbReference type="AlphaFoldDB" id="A0A6A5JXZ4"/>
<sequence>MSAQRVKERFDANFRMPLLRGALDTPSRLYSSLGIRETCSLSIVFAAEVSLRIRSEDTTHSLKHYLPLVAKSMKEEARYFDWHKEGVQFSATIRAVSESLRTMRNFVYDRPFSKIRYTEIRLLGPLHPLCGIQHDYPKPKFRTESSRKDFMQSLENKKVPVNGL</sequence>
<evidence type="ECO:0000313" key="2">
    <source>
        <dbReference type="Proteomes" id="UP000800040"/>
    </source>
</evidence>
<dbReference type="EMBL" id="ML975476">
    <property type="protein sequence ID" value="KAF1828991.1"/>
    <property type="molecule type" value="Genomic_DNA"/>
</dbReference>
<evidence type="ECO:0000313" key="1">
    <source>
        <dbReference type="EMBL" id="KAF1828991.1"/>
    </source>
</evidence>
<protein>
    <submittedName>
        <fullName evidence="1">Uncharacterized protein</fullName>
    </submittedName>
</protein>
<reference evidence="1" key="1">
    <citation type="submission" date="2020-01" db="EMBL/GenBank/DDBJ databases">
        <authorList>
            <consortium name="DOE Joint Genome Institute"/>
            <person name="Haridas S."/>
            <person name="Albert R."/>
            <person name="Binder M."/>
            <person name="Bloem J."/>
            <person name="Labutti K."/>
            <person name="Salamov A."/>
            <person name="Andreopoulos B."/>
            <person name="Baker S.E."/>
            <person name="Barry K."/>
            <person name="Bills G."/>
            <person name="Bluhm B.H."/>
            <person name="Cannon C."/>
            <person name="Castanera R."/>
            <person name="Culley D.E."/>
            <person name="Daum C."/>
            <person name="Ezra D."/>
            <person name="Gonzalez J.B."/>
            <person name="Henrissat B."/>
            <person name="Kuo A."/>
            <person name="Liang C."/>
            <person name="Lipzen A."/>
            <person name="Lutzoni F."/>
            <person name="Magnuson J."/>
            <person name="Mondo S."/>
            <person name="Nolan M."/>
            <person name="Ohm R."/>
            <person name="Pangilinan J."/>
            <person name="Park H.-J."/>
            <person name="Ramirez L."/>
            <person name="Alfaro M."/>
            <person name="Sun H."/>
            <person name="Tritt A."/>
            <person name="Yoshinaga Y."/>
            <person name="Zwiers L.-H."/>
            <person name="Turgeon B.G."/>
            <person name="Goodwin S.B."/>
            <person name="Spatafora J.W."/>
            <person name="Crous P.W."/>
            <person name="Grigoriev I.V."/>
        </authorList>
    </citation>
    <scope>NUCLEOTIDE SEQUENCE</scope>
    <source>
        <strain evidence="1">P77</strain>
    </source>
</reference>
<keyword evidence="2" id="KW-1185">Reference proteome</keyword>